<comment type="caution">
    <text evidence="11">The sequence shown here is derived from an EMBL/GenBank/DDBJ whole genome shotgun (WGS) entry which is preliminary data.</text>
</comment>
<feature type="compositionally biased region" description="Pro residues" evidence="8">
    <location>
        <begin position="385"/>
        <end position="397"/>
    </location>
</feature>
<evidence type="ECO:0000256" key="5">
    <source>
        <dbReference type="ARBA" id="ARBA00022777"/>
    </source>
</evidence>
<feature type="compositionally biased region" description="Low complexity" evidence="8">
    <location>
        <begin position="327"/>
        <end position="338"/>
    </location>
</feature>
<sequence length="506" mass="51688">MAYGPRNGRFDIGEAIGSGGYGTVYRAIDDVLGRTVALKCVQATPGLSSDEADAIMGRARREAKALAAVAHPHIATLYDSFDDESGRLWLVMQFVEGESLATTLARDTRIPIDRVAEIGGQLADALAEVHAQKIVHRDVKPANVILGAGASADLGDDNAVLVDFGISRREGETSLTPAHSLVGTRGYLAPELASGQTGPPADVFALGVTLYLACEGVLPFDVATVAAQIRAADAGDFRRPKRAGGLTDVLVGMLSPDPAARPSAAELARSLPRQVGAHRTGPPPATNRAGRSARLPVYTGSTAVLAALVTGIGVLALFSGDDRTVSPHPQATATAAAPPGAPLRDGPAPAPASPGPQAAPAAGPPPAPAPTPGPAAAPAHGPAPTAAPGPAATPGPAPAADGVNARWAAHWASTPYHPFALFRAVYNTSTVDERFPFGMLVFAVRLVVALVVLVPDVLFSTVVFAGGIAFALFGETGRTAVYAISALPVLVVLLRFTGWLRAVTGL</sequence>
<protein>
    <recommendedName>
        <fullName evidence="1">non-specific serine/threonine protein kinase</fullName>
        <ecNumber evidence="1">2.7.11.1</ecNumber>
    </recommendedName>
</protein>
<feature type="transmembrane region" description="Helical" evidence="9">
    <location>
        <begin position="297"/>
        <end position="318"/>
    </location>
</feature>
<dbReference type="Gene3D" id="1.10.510.10">
    <property type="entry name" value="Transferase(Phosphotransferase) domain 1"/>
    <property type="match status" value="1"/>
</dbReference>
<feature type="compositionally biased region" description="Pro residues" evidence="8">
    <location>
        <begin position="362"/>
        <end position="375"/>
    </location>
</feature>
<keyword evidence="9" id="KW-0472">Membrane</keyword>
<keyword evidence="2 11" id="KW-0723">Serine/threonine-protein kinase</keyword>
<evidence type="ECO:0000313" key="12">
    <source>
        <dbReference type="Proteomes" id="UP000820669"/>
    </source>
</evidence>
<dbReference type="PANTHER" id="PTHR43289">
    <property type="entry name" value="MITOGEN-ACTIVATED PROTEIN KINASE KINASE KINASE 20-RELATED"/>
    <property type="match status" value="1"/>
</dbReference>
<dbReference type="CDD" id="cd14014">
    <property type="entry name" value="STKc_PknB_like"/>
    <property type="match status" value="1"/>
</dbReference>
<evidence type="ECO:0000256" key="9">
    <source>
        <dbReference type="SAM" id="Phobius"/>
    </source>
</evidence>
<dbReference type="SMART" id="SM00220">
    <property type="entry name" value="S_TKc"/>
    <property type="match status" value="1"/>
</dbReference>
<feature type="region of interest" description="Disordered" evidence="8">
    <location>
        <begin position="325"/>
        <end position="399"/>
    </location>
</feature>
<keyword evidence="9" id="KW-1133">Transmembrane helix</keyword>
<feature type="binding site" evidence="7">
    <location>
        <position position="39"/>
    </location>
    <ligand>
        <name>ATP</name>
        <dbReference type="ChEBI" id="CHEBI:30616"/>
    </ligand>
</feature>
<feature type="region of interest" description="Disordered" evidence="8">
    <location>
        <begin position="271"/>
        <end position="293"/>
    </location>
</feature>
<dbReference type="RefSeq" id="WP_169384064.1">
    <property type="nucleotide sequence ID" value="NZ_JAAXLA010000060.1"/>
</dbReference>
<dbReference type="SUPFAM" id="SSF56112">
    <property type="entry name" value="Protein kinase-like (PK-like)"/>
    <property type="match status" value="1"/>
</dbReference>
<organism evidence="11 12">
    <name type="scientific">Pseudonocardia acidicola</name>
    <dbReference type="NCBI Taxonomy" id="2724939"/>
    <lineage>
        <taxon>Bacteria</taxon>
        <taxon>Bacillati</taxon>
        <taxon>Actinomycetota</taxon>
        <taxon>Actinomycetes</taxon>
        <taxon>Pseudonocardiales</taxon>
        <taxon>Pseudonocardiaceae</taxon>
        <taxon>Pseudonocardia</taxon>
    </lineage>
</organism>
<dbReference type="PROSITE" id="PS50011">
    <property type="entry name" value="PROTEIN_KINASE_DOM"/>
    <property type="match status" value="1"/>
</dbReference>
<evidence type="ECO:0000256" key="6">
    <source>
        <dbReference type="ARBA" id="ARBA00022840"/>
    </source>
</evidence>
<dbReference type="InterPro" id="IPR000719">
    <property type="entry name" value="Prot_kinase_dom"/>
</dbReference>
<gene>
    <name evidence="11" type="ORF">HF526_25280</name>
</gene>
<proteinExistence type="predicted"/>
<evidence type="ECO:0000256" key="7">
    <source>
        <dbReference type="PROSITE-ProRule" id="PRU10141"/>
    </source>
</evidence>
<dbReference type="InterPro" id="IPR011009">
    <property type="entry name" value="Kinase-like_dom_sf"/>
</dbReference>
<dbReference type="EC" id="2.7.11.1" evidence="1"/>
<dbReference type="PROSITE" id="PS00107">
    <property type="entry name" value="PROTEIN_KINASE_ATP"/>
    <property type="match status" value="1"/>
</dbReference>
<keyword evidence="3" id="KW-0808">Transferase</keyword>
<evidence type="ECO:0000259" key="10">
    <source>
        <dbReference type="PROSITE" id="PS50011"/>
    </source>
</evidence>
<keyword evidence="4 7" id="KW-0547">Nucleotide-binding</keyword>
<reference evidence="11 12" key="1">
    <citation type="submission" date="2020-04" db="EMBL/GenBank/DDBJ databases">
        <authorList>
            <person name="Klaysubun C."/>
            <person name="Duangmal K."/>
            <person name="Lipun K."/>
        </authorList>
    </citation>
    <scope>NUCLEOTIDE SEQUENCE [LARGE SCALE GENOMIC DNA]</scope>
    <source>
        <strain evidence="11 12">K10HN5</strain>
    </source>
</reference>
<dbReference type="PROSITE" id="PS00108">
    <property type="entry name" value="PROTEIN_KINASE_ST"/>
    <property type="match status" value="1"/>
</dbReference>
<dbReference type="InterPro" id="IPR017441">
    <property type="entry name" value="Protein_kinase_ATP_BS"/>
</dbReference>
<dbReference type="InterPro" id="IPR008271">
    <property type="entry name" value="Ser/Thr_kinase_AS"/>
</dbReference>
<dbReference type="Proteomes" id="UP000820669">
    <property type="component" value="Unassembled WGS sequence"/>
</dbReference>
<evidence type="ECO:0000256" key="8">
    <source>
        <dbReference type="SAM" id="MobiDB-lite"/>
    </source>
</evidence>
<feature type="domain" description="Protein kinase" evidence="10">
    <location>
        <begin position="10"/>
        <end position="274"/>
    </location>
</feature>
<dbReference type="PANTHER" id="PTHR43289:SF6">
    <property type="entry name" value="SERINE_THREONINE-PROTEIN KINASE NEKL-3"/>
    <property type="match status" value="1"/>
</dbReference>
<keyword evidence="5 11" id="KW-0418">Kinase</keyword>
<evidence type="ECO:0000256" key="3">
    <source>
        <dbReference type="ARBA" id="ARBA00022679"/>
    </source>
</evidence>
<dbReference type="GO" id="GO:0004674">
    <property type="term" value="F:protein serine/threonine kinase activity"/>
    <property type="evidence" value="ECO:0007669"/>
    <property type="project" value="UniProtKB-KW"/>
</dbReference>
<feature type="transmembrane region" description="Helical" evidence="9">
    <location>
        <begin position="479"/>
        <end position="500"/>
    </location>
</feature>
<feature type="transmembrane region" description="Helical" evidence="9">
    <location>
        <begin position="442"/>
        <end position="473"/>
    </location>
</feature>
<evidence type="ECO:0000256" key="2">
    <source>
        <dbReference type="ARBA" id="ARBA00022527"/>
    </source>
</evidence>
<keyword evidence="6 7" id="KW-0067">ATP-binding</keyword>
<evidence type="ECO:0000256" key="1">
    <source>
        <dbReference type="ARBA" id="ARBA00012513"/>
    </source>
</evidence>
<evidence type="ECO:0000256" key="4">
    <source>
        <dbReference type="ARBA" id="ARBA00022741"/>
    </source>
</evidence>
<dbReference type="Pfam" id="PF00069">
    <property type="entry name" value="Pkinase"/>
    <property type="match status" value="1"/>
</dbReference>
<name>A0ABX1SGA8_9PSEU</name>
<evidence type="ECO:0000313" key="11">
    <source>
        <dbReference type="EMBL" id="NMI00596.1"/>
    </source>
</evidence>
<keyword evidence="12" id="KW-1185">Reference proteome</keyword>
<keyword evidence="9" id="KW-0812">Transmembrane</keyword>
<dbReference type="EMBL" id="JAAXLA010000060">
    <property type="protein sequence ID" value="NMI00596.1"/>
    <property type="molecule type" value="Genomic_DNA"/>
</dbReference>
<accession>A0ABX1SGA8</accession>